<dbReference type="AlphaFoldDB" id="A0A1B0C1F3"/>
<accession>A0A1B0C1F3</accession>
<proteinExistence type="predicted"/>
<dbReference type="EMBL" id="JXJN01024023">
    <property type="status" value="NOT_ANNOTATED_CDS"/>
    <property type="molecule type" value="Genomic_DNA"/>
</dbReference>
<name>A0A1B0C1F3_9MUSC</name>
<dbReference type="VEuPathDB" id="VectorBase:GPPI046548"/>
<organism evidence="1 2">
    <name type="scientific">Glossina palpalis gambiensis</name>
    <dbReference type="NCBI Taxonomy" id="67801"/>
    <lineage>
        <taxon>Eukaryota</taxon>
        <taxon>Metazoa</taxon>
        <taxon>Ecdysozoa</taxon>
        <taxon>Arthropoda</taxon>
        <taxon>Hexapoda</taxon>
        <taxon>Insecta</taxon>
        <taxon>Pterygota</taxon>
        <taxon>Neoptera</taxon>
        <taxon>Endopterygota</taxon>
        <taxon>Diptera</taxon>
        <taxon>Brachycera</taxon>
        <taxon>Muscomorpha</taxon>
        <taxon>Hippoboscoidea</taxon>
        <taxon>Glossinidae</taxon>
        <taxon>Glossina</taxon>
    </lineage>
</organism>
<keyword evidence="2" id="KW-1185">Reference proteome</keyword>
<dbReference type="EnsemblMetazoa" id="GPPI046548-RA">
    <property type="protein sequence ID" value="GPPI046548-PA"/>
    <property type="gene ID" value="GPPI046548"/>
</dbReference>
<dbReference type="Proteomes" id="UP000092460">
    <property type="component" value="Unassembled WGS sequence"/>
</dbReference>
<sequence>MKVNHVGVNVCRRIIGEKEFIYYLKNRTHCVGGFKILKQLSSDETFGQSKVQKHLRDSKDDSKEKSLKYDYQLKGTKFKILYSASFNVYKTRYGLECMLASDCLLSDLEEVIVVMRKEKEENSGNGAGAILPHIHTHHDGYRTRELGAFEHGLLDGDMFLQTNETND</sequence>
<evidence type="ECO:0000313" key="1">
    <source>
        <dbReference type="EnsemblMetazoa" id="GPPI046548-PA"/>
    </source>
</evidence>
<reference evidence="1" key="2">
    <citation type="submission" date="2020-05" db="UniProtKB">
        <authorList>
            <consortium name="EnsemblMetazoa"/>
        </authorList>
    </citation>
    <scope>IDENTIFICATION</scope>
    <source>
        <strain evidence="1">IAEA</strain>
    </source>
</reference>
<dbReference type="STRING" id="67801.A0A1B0C1F3"/>
<evidence type="ECO:0000313" key="2">
    <source>
        <dbReference type="Proteomes" id="UP000092460"/>
    </source>
</evidence>
<reference evidence="2" key="1">
    <citation type="submission" date="2015-01" db="EMBL/GenBank/DDBJ databases">
        <authorList>
            <person name="Aksoy S."/>
            <person name="Warren W."/>
            <person name="Wilson R.K."/>
        </authorList>
    </citation>
    <scope>NUCLEOTIDE SEQUENCE [LARGE SCALE GENOMIC DNA]</scope>
    <source>
        <strain evidence="2">IAEA</strain>
    </source>
</reference>
<protein>
    <submittedName>
        <fullName evidence="1">Uncharacterized protein</fullName>
    </submittedName>
</protein>